<keyword evidence="6 8" id="KW-0414">Isoprene biosynthesis</keyword>
<dbReference type="CDD" id="cd00554">
    <property type="entry name" value="MECDP_synthase"/>
    <property type="match status" value="1"/>
</dbReference>
<evidence type="ECO:0000256" key="1">
    <source>
        <dbReference type="ARBA" id="ARBA00000200"/>
    </source>
</evidence>
<dbReference type="GO" id="GO:0008685">
    <property type="term" value="F:2-C-methyl-D-erythritol 2,4-cyclodiphosphate synthase activity"/>
    <property type="evidence" value="ECO:0007669"/>
    <property type="project" value="UniProtKB-UniRule"/>
</dbReference>
<feature type="binding site" evidence="8">
    <location>
        <position position="8"/>
    </location>
    <ligand>
        <name>a divalent metal cation</name>
        <dbReference type="ChEBI" id="CHEBI:60240"/>
    </ligand>
</feature>
<dbReference type="InterPro" id="IPR020555">
    <property type="entry name" value="MECDP_synthase_CS"/>
</dbReference>
<comment type="catalytic activity">
    <reaction evidence="1 8 9">
        <text>4-CDP-2-C-methyl-D-erythritol 2-phosphate = 2-C-methyl-D-erythritol 2,4-cyclic diphosphate + CMP</text>
        <dbReference type="Rhea" id="RHEA:23864"/>
        <dbReference type="ChEBI" id="CHEBI:57919"/>
        <dbReference type="ChEBI" id="CHEBI:58483"/>
        <dbReference type="ChEBI" id="CHEBI:60377"/>
        <dbReference type="EC" id="4.6.1.12"/>
    </reaction>
</comment>
<dbReference type="EMBL" id="BHGK01000001">
    <property type="protein sequence ID" value="GCA65900.1"/>
    <property type="molecule type" value="Genomic_DNA"/>
</dbReference>
<dbReference type="Pfam" id="PF02542">
    <property type="entry name" value="YgbB"/>
    <property type="match status" value="1"/>
</dbReference>
<dbReference type="FunFam" id="3.30.1330.50:FF:000001">
    <property type="entry name" value="2-C-methyl-D-erythritol 2,4-cyclodiphosphate synthase"/>
    <property type="match status" value="1"/>
</dbReference>
<feature type="binding site" evidence="8">
    <location>
        <position position="42"/>
    </location>
    <ligand>
        <name>a divalent metal cation</name>
        <dbReference type="ChEBI" id="CHEBI:60240"/>
    </ligand>
</feature>
<feature type="binding site" evidence="8">
    <location>
        <position position="139"/>
    </location>
    <ligand>
        <name>4-CDP-2-C-methyl-D-erythritol 2-phosphate</name>
        <dbReference type="ChEBI" id="CHEBI:57919"/>
    </ligand>
</feature>
<dbReference type="Gene3D" id="3.30.1330.50">
    <property type="entry name" value="2-C-methyl-D-erythritol 2,4-cyclodiphosphate synthase"/>
    <property type="match status" value="1"/>
</dbReference>
<dbReference type="GO" id="GO:0016114">
    <property type="term" value="P:terpenoid biosynthetic process"/>
    <property type="evidence" value="ECO:0007669"/>
    <property type="project" value="InterPro"/>
</dbReference>
<keyword evidence="7 8" id="KW-0456">Lyase</keyword>
<feature type="binding site" evidence="8">
    <location>
        <begin position="56"/>
        <end position="58"/>
    </location>
    <ligand>
        <name>4-CDP-2-C-methyl-D-erythritol 2-phosphate</name>
        <dbReference type="ChEBI" id="CHEBI:57919"/>
    </ligand>
</feature>
<dbReference type="GO" id="GO:0019288">
    <property type="term" value="P:isopentenyl diphosphate biosynthetic process, methylerythritol 4-phosphate pathway"/>
    <property type="evidence" value="ECO:0007669"/>
    <property type="project" value="UniProtKB-UniRule"/>
</dbReference>
<comment type="function">
    <text evidence="8">Involved in the biosynthesis of isopentenyl diphosphate (IPP) and dimethylallyl diphosphate (DMAPP), two major building blocks of isoprenoid compounds. Catalyzes the conversion of 4-diphosphocytidyl-2-C-methyl-D-erythritol 2-phosphate (CDP-ME2P) to 2-C-methyl-D-erythritol 2,4-cyclodiphosphate (ME-CPP) with a corresponding release of cytidine 5-monophosphate (CMP).</text>
</comment>
<comment type="cofactor">
    <cofactor evidence="8">
        <name>a divalent metal cation</name>
        <dbReference type="ChEBI" id="CHEBI:60240"/>
    </cofactor>
    <text evidence="8">Binds 1 divalent metal cation per subunit.</text>
</comment>
<dbReference type="EC" id="4.6.1.12" evidence="4 8"/>
<comment type="caution">
    <text evidence="11">The sequence shown here is derived from an EMBL/GenBank/DDBJ whole genome shotgun (WGS) entry which is preliminary data.</text>
</comment>
<evidence type="ECO:0000256" key="8">
    <source>
        <dbReference type="HAMAP-Rule" id="MF_00107"/>
    </source>
</evidence>
<keyword evidence="12" id="KW-1185">Reference proteome</keyword>
<evidence type="ECO:0000256" key="2">
    <source>
        <dbReference type="ARBA" id="ARBA00004709"/>
    </source>
</evidence>
<dbReference type="GO" id="GO:0046872">
    <property type="term" value="F:metal ion binding"/>
    <property type="evidence" value="ECO:0007669"/>
    <property type="project" value="UniProtKB-KW"/>
</dbReference>
<dbReference type="PANTHER" id="PTHR43181:SF1">
    <property type="entry name" value="2-C-METHYL-D-ERYTHRITOL 2,4-CYCLODIPHOSPHATE SYNTHASE, CHLOROPLASTIC"/>
    <property type="match status" value="1"/>
</dbReference>
<dbReference type="PANTHER" id="PTHR43181">
    <property type="entry name" value="2-C-METHYL-D-ERYTHRITOL 2,4-CYCLODIPHOSPHATE SYNTHASE, CHLOROPLASTIC"/>
    <property type="match status" value="1"/>
</dbReference>
<evidence type="ECO:0000313" key="12">
    <source>
        <dbReference type="Proteomes" id="UP000265643"/>
    </source>
</evidence>
<comment type="similarity">
    <text evidence="3 8 9">Belongs to the IspF family.</text>
</comment>
<feature type="binding site" evidence="8">
    <location>
        <begin position="34"/>
        <end position="35"/>
    </location>
    <ligand>
        <name>4-CDP-2-C-methyl-D-erythritol 2-phosphate</name>
        <dbReference type="ChEBI" id="CHEBI:57919"/>
    </ligand>
</feature>
<comment type="pathway">
    <text evidence="2 8">Isoprenoid biosynthesis; isopentenyl diphosphate biosynthesis via DXP pathway; isopentenyl diphosphate from 1-deoxy-D-xylulose 5-phosphate: step 4/6.</text>
</comment>
<dbReference type="AlphaFoldDB" id="A0A391NZB2"/>
<dbReference type="RefSeq" id="WP_117889275.1">
    <property type="nucleotide sequence ID" value="NZ_BHGK01000001.1"/>
</dbReference>
<evidence type="ECO:0000259" key="10">
    <source>
        <dbReference type="Pfam" id="PF02542"/>
    </source>
</evidence>
<evidence type="ECO:0000256" key="5">
    <source>
        <dbReference type="ARBA" id="ARBA00022723"/>
    </source>
</evidence>
<feature type="binding site" evidence="8">
    <location>
        <position position="10"/>
    </location>
    <ligand>
        <name>a divalent metal cation</name>
        <dbReference type="ChEBI" id="CHEBI:60240"/>
    </ligand>
</feature>
<feature type="binding site" evidence="8">
    <location>
        <begin position="100"/>
        <end position="106"/>
    </location>
    <ligand>
        <name>4-CDP-2-C-methyl-D-erythritol 2-phosphate</name>
        <dbReference type="ChEBI" id="CHEBI:57919"/>
    </ligand>
</feature>
<comment type="subunit">
    <text evidence="8">Homotrimer.</text>
</comment>
<keyword evidence="5 8" id="KW-0479">Metal-binding</keyword>
<feature type="site" description="Transition state stabilizer" evidence="8">
    <location>
        <position position="34"/>
    </location>
</feature>
<evidence type="ECO:0000313" key="11">
    <source>
        <dbReference type="EMBL" id="GCA65900.1"/>
    </source>
</evidence>
<feature type="binding site" evidence="8">
    <location>
        <begin position="61"/>
        <end position="65"/>
    </location>
    <ligand>
        <name>4-CDP-2-C-methyl-D-erythritol 2-phosphate</name>
        <dbReference type="ChEBI" id="CHEBI:57919"/>
    </ligand>
</feature>
<organism evidence="11 12">
    <name type="scientific">Mediterraneibacter butyricigenes</name>
    <dbReference type="NCBI Taxonomy" id="2316025"/>
    <lineage>
        <taxon>Bacteria</taxon>
        <taxon>Bacillati</taxon>
        <taxon>Bacillota</taxon>
        <taxon>Clostridia</taxon>
        <taxon>Lachnospirales</taxon>
        <taxon>Lachnospiraceae</taxon>
        <taxon>Mediterraneibacter</taxon>
    </lineage>
</organism>
<feature type="domain" description="2-C-methyl-D-erythritol 2,4-cyclodiphosphate synthase" evidence="10">
    <location>
        <begin position="1"/>
        <end position="154"/>
    </location>
</feature>
<name>A0A391NZB2_9FIRM</name>
<feature type="binding site" evidence="8">
    <location>
        <begin position="132"/>
        <end position="135"/>
    </location>
    <ligand>
        <name>4-CDP-2-C-methyl-D-erythritol 2-phosphate</name>
        <dbReference type="ChEBI" id="CHEBI:57919"/>
    </ligand>
</feature>
<comment type="caution">
    <text evidence="8">Lacks conserved residue(s) required for the propagation of feature annotation.</text>
</comment>
<dbReference type="UniPathway" id="UPA00056">
    <property type="reaction ID" value="UER00095"/>
</dbReference>
<dbReference type="PROSITE" id="PS01350">
    <property type="entry name" value="ISPF"/>
    <property type="match status" value="1"/>
</dbReference>
<evidence type="ECO:0000256" key="9">
    <source>
        <dbReference type="RuleBase" id="RU004395"/>
    </source>
</evidence>
<reference evidence="12" key="1">
    <citation type="submission" date="2018-09" db="EMBL/GenBank/DDBJ databases">
        <title>Draft Genome Sequence of Mediterraneibacter sp. KCTC 15684.</title>
        <authorList>
            <person name="Kim J.S."/>
            <person name="Han K.I."/>
            <person name="Suh M.K."/>
            <person name="Lee K.C."/>
            <person name="Eom M.K."/>
            <person name="Lee J.H."/>
            <person name="Park S.H."/>
            <person name="Kang S.W."/>
            <person name="Park J.E."/>
            <person name="Oh B.S."/>
            <person name="Yu S.Y."/>
            <person name="Choi S.H."/>
            <person name="Lee D.H."/>
            <person name="Yoon H."/>
            <person name="Kim B."/>
            <person name="Yang S.J."/>
            <person name="Lee J.S."/>
        </authorList>
    </citation>
    <scope>NUCLEOTIDE SEQUENCE [LARGE SCALE GENOMIC DNA]</scope>
    <source>
        <strain evidence="12">KCTC 15684</strain>
    </source>
</reference>
<evidence type="ECO:0000256" key="4">
    <source>
        <dbReference type="ARBA" id="ARBA00012579"/>
    </source>
</evidence>
<sequence>MRVGLGYDVHRLVPDRALILGGVEIPYEKGLLGHSDADVLLHAIMDAMLGAAAMGDIGKHFPDTDPKYEGASSLELLKRVGELLEEELYVVENIDATIIAQKPKMAPHIPKMRENIAKTLGLELDQINIKATTEEGLGFTGSGEGISSQAICSLEKMTRYSVDVTPQEGCAGCPGCGR</sequence>
<dbReference type="HAMAP" id="MF_00107">
    <property type="entry name" value="IspF"/>
    <property type="match status" value="1"/>
</dbReference>
<dbReference type="InterPro" id="IPR003526">
    <property type="entry name" value="MECDP_synthase"/>
</dbReference>
<gene>
    <name evidence="8 11" type="primary">ispF</name>
    <name evidence="11" type="ORF">KGMB01110_03360</name>
</gene>
<feature type="site" description="Transition state stabilizer" evidence="8">
    <location>
        <position position="133"/>
    </location>
</feature>
<dbReference type="SUPFAM" id="SSF69765">
    <property type="entry name" value="IpsF-like"/>
    <property type="match status" value="1"/>
</dbReference>
<dbReference type="NCBIfam" id="TIGR00151">
    <property type="entry name" value="ispF"/>
    <property type="match status" value="1"/>
</dbReference>
<proteinExistence type="inferred from homology"/>
<protein>
    <recommendedName>
        <fullName evidence="4 8">2-C-methyl-D-erythritol 2,4-cyclodiphosphate synthase</fullName>
        <shortName evidence="8">MECDP-synthase</shortName>
        <shortName evidence="8">MECPP-synthase</shortName>
        <shortName evidence="8">MECPS</shortName>
        <ecNumber evidence="4 8">4.6.1.12</ecNumber>
    </recommendedName>
</protein>
<accession>A0A391NZB2</accession>
<evidence type="ECO:0000256" key="6">
    <source>
        <dbReference type="ARBA" id="ARBA00023229"/>
    </source>
</evidence>
<dbReference type="Proteomes" id="UP000265643">
    <property type="component" value="Unassembled WGS sequence"/>
</dbReference>
<evidence type="ECO:0000256" key="3">
    <source>
        <dbReference type="ARBA" id="ARBA00008480"/>
    </source>
</evidence>
<evidence type="ECO:0000256" key="7">
    <source>
        <dbReference type="ARBA" id="ARBA00023239"/>
    </source>
</evidence>
<feature type="binding site" evidence="8">
    <location>
        <begin position="8"/>
        <end position="10"/>
    </location>
    <ligand>
        <name>4-CDP-2-C-methyl-D-erythritol 2-phosphate</name>
        <dbReference type="ChEBI" id="CHEBI:57919"/>
    </ligand>
</feature>
<dbReference type="InterPro" id="IPR036571">
    <property type="entry name" value="MECDP_synthase_sf"/>
</dbReference>